<dbReference type="Gene3D" id="1.10.1660.10">
    <property type="match status" value="1"/>
</dbReference>
<name>A0A562Q6K7_9BURK</name>
<dbReference type="EMBL" id="VLKW01000001">
    <property type="protein sequence ID" value="TWI51656.1"/>
    <property type="molecule type" value="Genomic_DNA"/>
</dbReference>
<dbReference type="EMBL" id="CP046904">
    <property type="protein sequence ID" value="QGZ41663.1"/>
    <property type="molecule type" value="Genomic_DNA"/>
</dbReference>
<reference evidence="2 3" key="1">
    <citation type="journal article" date="2015" name="Stand. Genomic Sci.">
        <title>Genomic Encyclopedia of Bacterial and Archaeal Type Strains, Phase III: the genomes of soil and plant-associated and newly described type strains.</title>
        <authorList>
            <person name="Whitman W.B."/>
            <person name="Woyke T."/>
            <person name="Klenk H.P."/>
            <person name="Zhou Y."/>
            <person name="Lilburn T.G."/>
            <person name="Beck B.J."/>
            <person name="De Vos P."/>
            <person name="Vandamme P."/>
            <person name="Eisen J.A."/>
            <person name="Garrity G."/>
            <person name="Hugenholtz P."/>
            <person name="Kyrpides N.C."/>
        </authorList>
    </citation>
    <scope>NUCLEOTIDE SEQUENCE [LARGE SCALE GENOMIC DNA]</scope>
    <source>
        <strain evidence="2 3">CGMCC 1.10685</strain>
    </source>
</reference>
<evidence type="ECO:0000313" key="2">
    <source>
        <dbReference type="EMBL" id="TWI51656.1"/>
    </source>
</evidence>
<dbReference type="Proteomes" id="UP000315112">
    <property type="component" value="Unassembled WGS sequence"/>
</dbReference>
<gene>
    <name evidence="1" type="ORF">GO485_23140</name>
    <name evidence="2" type="ORF">IP92_00643</name>
</gene>
<dbReference type="AlphaFoldDB" id="A0A562Q6K7"/>
<proteinExistence type="predicted"/>
<evidence type="ECO:0000313" key="3">
    <source>
        <dbReference type="Proteomes" id="UP000315112"/>
    </source>
</evidence>
<dbReference type="RefSeq" id="WP_145873049.1">
    <property type="nucleotide sequence ID" value="NZ_CP046904.1"/>
</dbReference>
<accession>A0A562Q6K7</accession>
<keyword evidence="4" id="KW-1185">Reference proteome</keyword>
<dbReference type="Pfam" id="PF13591">
    <property type="entry name" value="MerR_2"/>
    <property type="match status" value="1"/>
</dbReference>
<evidence type="ECO:0000313" key="1">
    <source>
        <dbReference type="EMBL" id="QGZ41663.1"/>
    </source>
</evidence>
<evidence type="ECO:0000313" key="4">
    <source>
        <dbReference type="Proteomes" id="UP000437862"/>
    </source>
</evidence>
<sequence length="102" mass="11437">MSEQPIRAVPVDDAALTLDELARACAVDPNWVVHRVRTGILLGGSADAPEAWRFTSVDLVRARSLLRIERDFDANEEVAALVVDLTEEIRRLKRRLRAVGIY</sequence>
<organism evidence="2 3">
    <name type="scientific">Pseudoduganella flava</name>
    <dbReference type="NCBI Taxonomy" id="871742"/>
    <lineage>
        <taxon>Bacteria</taxon>
        <taxon>Pseudomonadati</taxon>
        <taxon>Pseudomonadota</taxon>
        <taxon>Betaproteobacteria</taxon>
        <taxon>Burkholderiales</taxon>
        <taxon>Oxalobacteraceae</taxon>
        <taxon>Telluria group</taxon>
        <taxon>Pseudoduganella</taxon>
    </lineage>
</organism>
<dbReference type="Proteomes" id="UP000437862">
    <property type="component" value="Chromosome"/>
</dbReference>
<dbReference type="OrthoDB" id="9799091at2"/>
<reference evidence="2" key="2">
    <citation type="submission" date="2019-07" db="EMBL/GenBank/DDBJ databases">
        <authorList>
            <person name="Whitman W."/>
            <person name="Huntemann M."/>
            <person name="Clum A."/>
            <person name="Pillay M."/>
            <person name="Palaniappan K."/>
            <person name="Varghese N."/>
            <person name="Mikhailova N."/>
            <person name="Stamatis D."/>
            <person name="Reddy T."/>
            <person name="Daum C."/>
            <person name="Shapiro N."/>
            <person name="Ivanova N."/>
            <person name="Kyrpides N."/>
            <person name="Woyke T."/>
        </authorList>
    </citation>
    <scope>NUCLEOTIDE SEQUENCE</scope>
    <source>
        <strain evidence="2">CGMCC 1.10685</strain>
    </source>
</reference>
<protein>
    <submittedName>
        <fullName evidence="2">Chaperone modulatory protein CbpM</fullName>
    </submittedName>
    <submittedName>
        <fullName evidence="1">MerR family transcriptional regulator</fullName>
    </submittedName>
</protein>
<reference evidence="1 4" key="3">
    <citation type="submission" date="2019-12" db="EMBL/GenBank/DDBJ databases">
        <title>Draft Genome Sequences of Six Type Strains of the Genus Massilia.</title>
        <authorList>
            <person name="Miess H."/>
            <person name="Frediansyah A."/>
            <person name="Goeker M."/>
            <person name="Gross H."/>
        </authorList>
    </citation>
    <scope>NUCLEOTIDE SEQUENCE [LARGE SCALE GENOMIC DNA]</scope>
    <source>
        <strain evidence="1 4">DSM 26639</strain>
    </source>
</reference>